<evidence type="ECO:0000313" key="1">
    <source>
        <dbReference type="EMBL" id="EME82739.1"/>
    </source>
</evidence>
<protein>
    <submittedName>
        <fullName evidence="1">Uncharacterized protein</fullName>
    </submittedName>
</protein>
<keyword evidence="2" id="KW-1185">Reference proteome</keyword>
<reference evidence="1 2" key="1">
    <citation type="journal article" date="2012" name="PLoS Pathog.">
        <title>Diverse lifestyles and strategies of plant pathogenesis encoded in the genomes of eighteen Dothideomycetes fungi.</title>
        <authorList>
            <person name="Ohm R.A."/>
            <person name="Feau N."/>
            <person name="Henrissat B."/>
            <person name="Schoch C.L."/>
            <person name="Horwitz B.A."/>
            <person name="Barry K.W."/>
            <person name="Condon B.J."/>
            <person name="Copeland A.C."/>
            <person name="Dhillon B."/>
            <person name="Glaser F."/>
            <person name="Hesse C.N."/>
            <person name="Kosti I."/>
            <person name="LaButti K."/>
            <person name="Lindquist E.A."/>
            <person name="Lucas S."/>
            <person name="Salamov A.A."/>
            <person name="Bradshaw R.E."/>
            <person name="Ciuffetti L."/>
            <person name="Hamelin R.C."/>
            <person name="Kema G.H.J."/>
            <person name="Lawrence C."/>
            <person name="Scott J.A."/>
            <person name="Spatafora J.W."/>
            <person name="Turgeon B.G."/>
            <person name="de Wit P.J.G.M."/>
            <person name="Zhong S."/>
            <person name="Goodwin S.B."/>
            <person name="Grigoriev I.V."/>
        </authorList>
    </citation>
    <scope>NUCLEOTIDE SEQUENCE [LARGE SCALE GENOMIC DNA]</scope>
    <source>
        <strain evidence="1 2">CIRAD86</strain>
    </source>
</reference>
<evidence type="ECO:0000313" key="2">
    <source>
        <dbReference type="Proteomes" id="UP000016932"/>
    </source>
</evidence>
<sequence length="143" mass="15794">MITPAAPARQQSVHVDGPVTDDELQLIAFDSIFSGKKRPQLHLRIEQMALPRCQNMPIYKWMSTQCMSRLAATRAVWEIRMNLSPGVALLQGELSDTPSPQVLTLTAVNLSDFPFSTGERPSSPPNVYAASSEAGPFVAMRYF</sequence>
<dbReference type="KEGG" id="pfj:MYCFIDRAFT_174291"/>
<name>M2ZUQ6_PSEFD</name>
<dbReference type="EMBL" id="KB446558">
    <property type="protein sequence ID" value="EME82739.1"/>
    <property type="molecule type" value="Genomic_DNA"/>
</dbReference>
<dbReference type="AlphaFoldDB" id="M2ZUQ6"/>
<organism evidence="1 2">
    <name type="scientific">Pseudocercospora fijiensis (strain CIRAD86)</name>
    <name type="common">Black leaf streak disease fungus</name>
    <name type="synonym">Mycosphaerella fijiensis</name>
    <dbReference type="NCBI Taxonomy" id="383855"/>
    <lineage>
        <taxon>Eukaryota</taxon>
        <taxon>Fungi</taxon>
        <taxon>Dikarya</taxon>
        <taxon>Ascomycota</taxon>
        <taxon>Pezizomycotina</taxon>
        <taxon>Dothideomycetes</taxon>
        <taxon>Dothideomycetidae</taxon>
        <taxon>Mycosphaerellales</taxon>
        <taxon>Mycosphaerellaceae</taxon>
        <taxon>Pseudocercospora</taxon>
    </lineage>
</organism>
<dbReference type="RefSeq" id="XP_007926174.1">
    <property type="nucleotide sequence ID" value="XM_007927983.1"/>
</dbReference>
<gene>
    <name evidence="1" type="ORF">MYCFIDRAFT_174291</name>
</gene>
<dbReference type="HOGENOM" id="CLU_1807057_0_0_1"/>
<dbReference type="GeneID" id="19333154"/>
<accession>M2ZUQ6</accession>
<proteinExistence type="predicted"/>
<dbReference type="VEuPathDB" id="FungiDB:MYCFIDRAFT_174291"/>
<dbReference type="Proteomes" id="UP000016932">
    <property type="component" value="Unassembled WGS sequence"/>
</dbReference>